<feature type="domain" description="Luciferase-like" evidence="1">
    <location>
        <begin position="14"/>
        <end position="260"/>
    </location>
</feature>
<dbReference type="OrthoDB" id="7903015at2"/>
<dbReference type="InterPro" id="IPR011251">
    <property type="entry name" value="Luciferase-like_dom"/>
</dbReference>
<dbReference type="InterPro" id="IPR036661">
    <property type="entry name" value="Luciferase-like_sf"/>
</dbReference>
<dbReference type="STRING" id="1926881.BTJ39_03445"/>
<comment type="caution">
    <text evidence="2">The sequence shown here is derived from an EMBL/GenBank/DDBJ whole genome shotgun (WGS) entry which is preliminary data.</text>
</comment>
<reference evidence="2 3" key="1">
    <citation type="submission" date="2016-12" db="EMBL/GenBank/DDBJ databases">
        <title>Izhakiella australiana sp. nov. of genus Izhakiella isolated from Australian desert.</title>
        <authorList>
            <person name="Ji M."/>
        </authorList>
    </citation>
    <scope>NUCLEOTIDE SEQUENCE [LARGE SCALE GENOMIC DNA]</scope>
    <source>
        <strain evidence="2 3">D4N98</strain>
    </source>
</reference>
<dbReference type="GO" id="GO:0016705">
    <property type="term" value="F:oxidoreductase activity, acting on paired donors, with incorporation or reduction of molecular oxygen"/>
    <property type="evidence" value="ECO:0007669"/>
    <property type="project" value="InterPro"/>
</dbReference>
<evidence type="ECO:0000313" key="2">
    <source>
        <dbReference type="EMBL" id="OON41036.1"/>
    </source>
</evidence>
<dbReference type="PANTHER" id="PTHR30137">
    <property type="entry name" value="LUCIFERASE-LIKE MONOOXYGENASE"/>
    <property type="match status" value="1"/>
</dbReference>
<protein>
    <submittedName>
        <fullName evidence="2">Luciferase</fullName>
    </submittedName>
</protein>
<dbReference type="RefSeq" id="WP_078001279.1">
    <property type="nucleotide sequence ID" value="NZ_MRUL01000002.1"/>
</dbReference>
<gene>
    <name evidence="2" type="ORF">BTJ39_03445</name>
</gene>
<evidence type="ECO:0000313" key="3">
    <source>
        <dbReference type="Proteomes" id="UP000190667"/>
    </source>
</evidence>
<keyword evidence="3" id="KW-1185">Reference proteome</keyword>
<dbReference type="InterPro" id="IPR024003">
    <property type="entry name" value="Luciferase-like_KPN01858"/>
</dbReference>
<dbReference type="Gene3D" id="3.20.20.30">
    <property type="entry name" value="Luciferase-like domain"/>
    <property type="match status" value="1"/>
</dbReference>
<dbReference type="AlphaFoldDB" id="A0A1S8YQI2"/>
<dbReference type="SUPFAM" id="SSF51679">
    <property type="entry name" value="Bacterial luciferase-like"/>
    <property type="match status" value="1"/>
</dbReference>
<organism evidence="2 3">
    <name type="scientific">Izhakiella australiensis</name>
    <dbReference type="NCBI Taxonomy" id="1926881"/>
    <lineage>
        <taxon>Bacteria</taxon>
        <taxon>Pseudomonadati</taxon>
        <taxon>Pseudomonadota</taxon>
        <taxon>Gammaproteobacteria</taxon>
        <taxon>Enterobacterales</taxon>
        <taxon>Erwiniaceae</taxon>
        <taxon>Izhakiella</taxon>
    </lineage>
</organism>
<accession>A0A1S8YQI2</accession>
<dbReference type="NCBIfam" id="TIGR04027">
    <property type="entry name" value="LLM_KPN_01858"/>
    <property type="match status" value="1"/>
</dbReference>
<dbReference type="PANTHER" id="PTHR30137:SF15">
    <property type="entry name" value="BLL6902 PROTEIN"/>
    <property type="match status" value="1"/>
</dbReference>
<dbReference type="EMBL" id="MRUL01000002">
    <property type="protein sequence ID" value="OON41036.1"/>
    <property type="molecule type" value="Genomic_DNA"/>
</dbReference>
<dbReference type="GO" id="GO:0005829">
    <property type="term" value="C:cytosol"/>
    <property type="evidence" value="ECO:0007669"/>
    <property type="project" value="TreeGrafter"/>
</dbReference>
<dbReference type="Pfam" id="PF00296">
    <property type="entry name" value="Bac_luciferase"/>
    <property type="match status" value="1"/>
</dbReference>
<sequence length="331" mass="36122">MTVKRIGFFTRLLDEVVAQQRYQLAGEQIQHAERFGFDSAWIAQHHFHQHEGGLPSPLVFLAHVAAQTRRIRLGTAIITLPMENALRVAEDSAVLDLLSNGRLEIGLGSGGTPGSFLPFGLTFEQRGAAFADNLHQLLGAWRGDSLAHPDNQLYPAAPTLAQRVWIATFSAEGAARAGKAGHGLMLSRTQPRSDDYPQQPLDEIQNPLIDAYLEALPAGIAPRILASRTALVADANARARQIAEPGVRLQAQQYRASGHRLRGETLDDIFSQFDAHIGDAETVKASLAQDTVLPRVTDISFQVHSATPSPGETLRSIELIAEYIAPWLRTL</sequence>
<evidence type="ECO:0000259" key="1">
    <source>
        <dbReference type="Pfam" id="PF00296"/>
    </source>
</evidence>
<proteinExistence type="predicted"/>
<dbReference type="Proteomes" id="UP000190667">
    <property type="component" value="Unassembled WGS sequence"/>
</dbReference>
<dbReference type="InterPro" id="IPR050766">
    <property type="entry name" value="Bact_Lucif_Oxidored"/>
</dbReference>
<name>A0A1S8YQI2_9GAMM</name>